<feature type="domain" description="Luciferase-like" evidence="2">
    <location>
        <begin position="15"/>
        <end position="178"/>
    </location>
</feature>
<evidence type="ECO:0000313" key="3">
    <source>
        <dbReference type="EMBL" id="GAA1838805.1"/>
    </source>
</evidence>
<dbReference type="InterPro" id="IPR050564">
    <property type="entry name" value="F420-G6PD/mer"/>
</dbReference>
<dbReference type="Proteomes" id="UP001500449">
    <property type="component" value="Unassembled WGS sequence"/>
</dbReference>
<comment type="caution">
    <text evidence="3">The sequence shown here is derived from an EMBL/GenBank/DDBJ whole genome shotgun (WGS) entry which is preliminary data.</text>
</comment>
<keyword evidence="4" id="KW-1185">Reference proteome</keyword>
<dbReference type="EMBL" id="BAAAQK010000005">
    <property type="protein sequence ID" value="GAA1838805.1"/>
    <property type="molecule type" value="Genomic_DNA"/>
</dbReference>
<proteinExistence type="predicted"/>
<dbReference type="InterPro" id="IPR036661">
    <property type="entry name" value="Luciferase-like_sf"/>
</dbReference>
<gene>
    <name evidence="3" type="ORF">GCM10009836_17280</name>
</gene>
<dbReference type="PANTHER" id="PTHR43244">
    <property type="match status" value="1"/>
</dbReference>
<name>A0ABN2MXE0_9PSEU</name>
<evidence type="ECO:0000256" key="1">
    <source>
        <dbReference type="ARBA" id="ARBA00023002"/>
    </source>
</evidence>
<evidence type="ECO:0000313" key="4">
    <source>
        <dbReference type="Proteomes" id="UP001500449"/>
    </source>
</evidence>
<dbReference type="Pfam" id="PF00296">
    <property type="entry name" value="Bac_luciferase"/>
    <property type="match status" value="1"/>
</dbReference>
<organism evidence="3 4">
    <name type="scientific">Pseudonocardia ailaonensis</name>
    <dbReference type="NCBI Taxonomy" id="367279"/>
    <lineage>
        <taxon>Bacteria</taxon>
        <taxon>Bacillati</taxon>
        <taxon>Actinomycetota</taxon>
        <taxon>Actinomycetes</taxon>
        <taxon>Pseudonocardiales</taxon>
        <taxon>Pseudonocardiaceae</taxon>
        <taxon>Pseudonocardia</taxon>
    </lineage>
</organism>
<dbReference type="InterPro" id="IPR011251">
    <property type="entry name" value="Luciferase-like_dom"/>
</dbReference>
<evidence type="ECO:0000259" key="2">
    <source>
        <dbReference type="Pfam" id="PF00296"/>
    </source>
</evidence>
<dbReference type="RefSeq" id="WP_344414317.1">
    <property type="nucleotide sequence ID" value="NZ_BAAAQK010000005.1"/>
</dbReference>
<keyword evidence="1" id="KW-0560">Oxidoreductase</keyword>
<reference evidence="3 4" key="1">
    <citation type="journal article" date="2019" name="Int. J. Syst. Evol. Microbiol.">
        <title>The Global Catalogue of Microorganisms (GCM) 10K type strain sequencing project: providing services to taxonomists for standard genome sequencing and annotation.</title>
        <authorList>
            <consortium name="The Broad Institute Genomics Platform"/>
            <consortium name="The Broad Institute Genome Sequencing Center for Infectious Disease"/>
            <person name="Wu L."/>
            <person name="Ma J."/>
        </authorList>
    </citation>
    <scope>NUCLEOTIDE SEQUENCE [LARGE SCALE GENOMIC DNA]</scope>
    <source>
        <strain evidence="3 4">JCM 16009</strain>
    </source>
</reference>
<dbReference type="Gene3D" id="3.20.20.30">
    <property type="entry name" value="Luciferase-like domain"/>
    <property type="match status" value="1"/>
</dbReference>
<dbReference type="PANTHER" id="PTHR43244:SF1">
    <property type="entry name" value="5,10-METHYLENETETRAHYDROMETHANOPTERIN REDUCTASE"/>
    <property type="match status" value="1"/>
</dbReference>
<dbReference type="SUPFAM" id="SSF51679">
    <property type="entry name" value="Bacterial luciferase-like"/>
    <property type="match status" value="1"/>
</dbReference>
<sequence>MRLGAYLSHLGQGEPYPVVPWARRLAAAGFESLWAPEIIGRGGLVPDPFVALAAAAAAVDGIEVGTATVQVPLHHPAELAHRIRSLQLVCGDRLTLGLSPGSTRTDYALLERDYGSRFRMFDENIVRLRELLDPVPPMLRGSWGRNAVKAARQVDGWIASGYRSSPDEIVAALPAFRAAGGRRAIVCAVPAGAPTLREDLHRYAAAGFDDAILVFGPGGPEPEDVRARYP</sequence>
<accession>A0ABN2MXE0</accession>
<protein>
    <recommendedName>
        <fullName evidence="2">Luciferase-like domain-containing protein</fullName>
    </recommendedName>
</protein>